<dbReference type="PANTHER" id="PTHR46797">
    <property type="entry name" value="HTH-TYPE TRANSCRIPTIONAL REGULATOR"/>
    <property type="match status" value="1"/>
</dbReference>
<dbReference type="Pfam" id="PF01381">
    <property type="entry name" value="HTH_3"/>
    <property type="match status" value="1"/>
</dbReference>
<evidence type="ECO:0000313" key="4">
    <source>
        <dbReference type="Proteomes" id="UP001165489"/>
    </source>
</evidence>
<proteinExistence type="predicted"/>
<dbReference type="Proteomes" id="UP001165489">
    <property type="component" value="Unassembled WGS sequence"/>
</dbReference>
<reference evidence="3" key="1">
    <citation type="submission" date="2022-03" db="EMBL/GenBank/DDBJ databases">
        <title>De novo assembled genomes of Belliella spp. (Cyclobacteriaceae) strains.</title>
        <authorList>
            <person name="Szabo A."/>
            <person name="Korponai K."/>
            <person name="Felfoldi T."/>
        </authorList>
    </citation>
    <scope>NUCLEOTIDE SEQUENCE</scope>
    <source>
        <strain evidence="3">DSM 111904</strain>
    </source>
</reference>
<evidence type="ECO:0000256" key="1">
    <source>
        <dbReference type="ARBA" id="ARBA00023125"/>
    </source>
</evidence>
<dbReference type="InterPro" id="IPR010982">
    <property type="entry name" value="Lambda_DNA-bd_dom_sf"/>
</dbReference>
<dbReference type="PROSITE" id="PS50943">
    <property type="entry name" value="HTH_CROC1"/>
    <property type="match status" value="1"/>
</dbReference>
<evidence type="ECO:0000313" key="3">
    <source>
        <dbReference type="EMBL" id="MCH7408930.1"/>
    </source>
</evidence>
<dbReference type="SUPFAM" id="SSF47413">
    <property type="entry name" value="lambda repressor-like DNA-binding domains"/>
    <property type="match status" value="1"/>
</dbReference>
<protein>
    <submittedName>
        <fullName evidence="3">Helix-turn-helix domain-containing protein</fullName>
    </submittedName>
</protein>
<gene>
    <name evidence="3" type="ORF">MM239_05960</name>
</gene>
<evidence type="ECO:0000259" key="2">
    <source>
        <dbReference type="PROSITE" id="PS50943"/>
    </source>
</evidence>
<feature type="domain" description="HTH cro/C1-type" evidence="2">
    <location>
        <begin position="12"/>
        <end position="66"/>
    </location>
</feature>
<dbReference type="SMART" id="SM00530">
    <property type="entry name" value="HTH_XRE"/>
    <property type="match status" value="1"/>
</dbReference>
<dbReference type="RefSeq" id="WP_241347291.1">
    <property type="nucleotide sequence ID" value="NZ_JAKZGP010000010.1"/>
</dbReference>
<dbReference type="InterPro" id="IPR050807">
    <property type="entry name" value="TransReg_Diox_bact_type"/>
</dbReference>
<name>A0ABS9UYA4_9BACT</name>
<accession>A0ABS9UYA4</accession>
<comment type="caution">
    <text evidence="3">The sequence shown here is derived from an EMBL/GenBank/DDBJ whole genome shotgun (WGS) entry which is preliminary data.</text>
</comment>
<dbReference type="InterPro" id="IPR001387">
    <property type="entry name" value="Cro/C1-type_HTH"/>
</dbReference>
<dbReference type="Gene3D" id="1.10.260.40">
    <property type="entry name" value="lambda repressor-like DNA-binding domains"/>
    <property type="match status" value="1"/>
</dbReference>
<organism evidence="3 4">
    <name type="scientific">Belliella filtrata</name>
    <dbReference type="NCBI Taxonomy" id="2923435"/>
    <lineage>
        <taxon>Bacteria</taxon>
        <taxon>Pseudomonadati</taxon>
        <taxon>Bacteroidota</taxon>
        <taxon>Cytophagia</taxon>
        <taxon>Cytophagales</taxon>
        <taxon>Cyclobacteriaceae</taxon>
        <taxon>Belliella</taxon>
    </lineage>
</organism>
<dbReference type="CDD" id="cd00093">
    <property type="entry name" value="HTH_XRE"/>
    <property type="match status" value="1"/>
</dbReference>
<dbReference type="EMBL" id="JAKZGP010000010">
    <property type="protein sequence ID" value="MCH7408930.1"/>
    <property type="molecule type" value="Genomic_DNA"/>
</dbReference>
<sequence>MKKLFMKTGQIIKGLRLMKGITQEELAAKTDIKVRTIQGIENGDVDPHAYILQSFAVAIEVEFAVLANSEHELDTVDIEANSKWLPLLHLSGLFL</sequence>
<keyword evidence="1" id="KW-0238">DNA-binding</keyword>
<dbReference type="PANTHER" id="PTHR46797:SF1">
    <property type="entry name" value="METHYLPHOSPHONATE SYNTHASE"/>
    <property type="match status" value="1"/>
</dbReference>
<keyword evidence="4" id="KW-1185">Reference proteome</keyword>